<dbReference type="InterPro" id="IPR017127">
    <property type="entry name" value="Ribosome_uL3_MTase"/>
</dbReference>
<proteinExistence type="predicted"/>
<evidence type="ECO:0000259" key="4">
    <source>
        <dbReference type="Pfam" id="PF05175"/>
    </source>
</evidence>
<dbReference type="GO" id="GO:0036009">
    <property type="term" value="F:protein-glutamine N-methyltransferase activity"/>
    <property type="evidence" value="ECO:0007669"/>
    <property type="project" value="InterPro"/>
</dbReference>
<dbReference type="CDD" id="cd02440">
    <property type="entry name" value="AdoMet_MTases"/>
    <property type="match status" value="1"/>
</dbReference>
<dbReference type="Pfam" id="PF05175">
    <property type="entry name" value="MTS"/>
    <property type="match status" value="1"/>
</dbReference>
<dbReference type="Gene3D" id="3.40.50.150">
    <property type="entry name" value="Vaccinia Virus protein VP39"/>
    <property type="match status" value="1"/>
</dbReference>
<dbReference type="EMBL" id="UINC01000310">
    <property type="protein sequence ID" value="SUZ53033.1"/>
    <property type="molecule type" value="Genomic_DNA"/>
</dbReference>
<gene>
    <name evidence="5" type="ORF">METZ01_LOCUS5887</name>
</gene>
<dbReference type="InterPro" id="IPR002052">
    <property type="entry name" value="DNA_methylase_N6_adenine_CS"/>
</dbReference>
<evidence type="ECO:0000256" key="2">
    <source>
        <dbReference type="ARBA" id="ARBA00022679"/>
    </source>
</evidence>
<dbReference type="SUPFAM" id="SSF53335">
    <property type="entry name" value="S-adenosyl-L-methionine-dependent methyltransferases"/>
    <property type="match status" value="1"/>
</dbReference>
<dbReference type="PIRSF" id="PIRSF037167">
    <property type="entry name" value="Mtase_YfcB_prd"/>
    <property type="match status" value="1"/>
</dbReference>
<keyword evidence="3" id="KW-0949">S-adenosyl-L-methionine</keyword>
<dbReference type="PROSITE" id="PS00092">
    <property type="entry name" value="N6_MTASE"/>
    <property type="match status" value="1"/>
</dbReference>
<dbReference type="GO" id="GO:0003676">
    <property type="term" value="F:nucleic acid binding"/>
    <property type="evidence" value="ECO:0007669"/>
    <property type="project" value="InterPro"/>
</dbReference>
<organism evidence="5">
    <name type="scientific">marine metagenome</name>
    <dbReference type="NCBI Taxonomy" id="408172"/>
    <lineage>
        <taxon>unclassified sequences</taxon>
        <taxon>metagenomes</taxon>
        <taxon>ecological metagenomes</taxon>
    </lineage>
</organism>
<feature type="domain" description="Methyltransferase small" evidence="4">
    <location>
        <begin position="116"/>
        <end position="201"/>
    </location>
</feature>
<dbReference type="Gene3D" id="1.10.8.10">
    <property type="entry name" value="DNA helicase RuvA subunit, C-terminal domain"/>
    <property type="match status" value="1"/>
</dbReference>
<dbReference type="PANTHER" id="PTHR47806">
    <property type="entry name" value="50S RIBOSOMAL PROTEIN L3 GLUTAMINE METHYLTRANSFERASE"/>
    <property type="match status" value="1"/>
</dbReference>
<dbReference type="GO" id="GO:0032259">
    <property type="term" value="P:methylation"/>
    <property type="evidence" value="ECO:0007669"/>
    <property type="project" value="UniProtKB-KW"/>
</dbReference>
<dbReference type="PANTHER" id="PTHR47806:SF1">
    <property type="entry name" value="RIBOSOMAL PROTEIN UL3 GLUTAMINE METHYLTRANSFERASE"/>
    <property type="match status" value="1"/>
</dbReference>
<keyword evidence="2" id="KW-0808">Transferase</keyword>
<dbReference type="AlphaFoldDB" id="A0A381NHM8"/>
<reference evidence="5" key="1">
    <citation type="submission" date="2018-05" db="EMBL/GenBank/DDBJ databases">
        <authorList>
            <person name="Lanie J.A."/>
            <person name="Ng W.-L."/>
            <person name="Kazmierczak K.M."/>
            <person name="Andrzejewski T.M."/>
            <person name="Davidsen T.M."/>
            <person name="Wayne K.J."/>
            <person name="Tettelin H."/>
            <person name="Glass J.I."/>
            <person name="Rusch D."/>
            <person name="Podicherti R."/>
            <person name="Tsui H.-C.T."/>
            <person name="Winkler M.E."/>
        </authorList>
    </citation>
    <scope>NUCLEOTIDE SEQUENCE</scope>
</reference>
<evidence type="ECO:0000313" key="5">
    <source>
        <dbReference type="EMBL" id="SUZ53033.1"/>
    </source>
</evidence>
<evidence type="ECO:0000256" key="1">
    <source>
        <dbReference type="ARBA" id="ARBA00022603"/>
    </source>
</evidence>
<sequence length="302" mass="33462">MKVIDYINDVSDRFAEAELFFGHGTESSRDEAIYLIYSILGIEFSRDSATLKKELSGVQQQRLERVVVERMLEKTPTAYLVKEAWFAGHKFICDKRALIPRSPIAELVQNRFEPLLKDQPKKILDMCCGGGCIGISCALAFPESYVDMVDISADCLQLAEENIELHGLLDRVSVVHSDLFKGLSGTYDLIVTNPPYVSKEELDSLPAEYKHEPLIGLLSKAKGLEIPLRILNDAAHYMSETGLIIMEVGSSSKLLSETLKNVPLLWLEFERGGGGVLALSAAELDRVPPALFINGLNTTRST</sequence>
<evidence type="ECO:0000256" key="3">
    <source>
        <dbReference type="ARBA" id="ARBA00022691"/>
    </source>
</evidence>
<accession>A0A381NHM8</accession>
<dbReference type="NCBIfam" id="TIGR03533">
    <property type="entry name" value="L3_gln_methyl"/>
    <property type="match status" value="1"/>
</dbReference>
<dbReference type="GO" id="GO:0005829">
    <property type="term" value="C:cytosol"/>
    <property type="evidence" value="ECO:0007669"/>
    <property type="project" value="TreeGrafter"/>
</dbReference>
<dbReference type="InterPro" id="IPR007848">
    <property type="entry name" value="Small_mtfrase_dom"/>
</dbReference>
<protein>
    <recommendedName>
        <fullName evidence="4">Methyltransferase small domain-containing protein</fullName>
    </recommendedName>
</protein>
<name>A0A381NHM8_9ZZZZ</name>
<dbReference type="NCBIfam" id="TIGR00536">
    <property type="entry name" value="hemK_fam"/>
    <property type="match status" value="1"/>
</dbReference>
<dbReference type="InterPro" id="IPR029063">
    <property type="entry name" value="SAM-dependent_MTases_sf"/>
</dbReference>
<dbReference type="InterPro" id="IPR004556">
    <property type="entry name" value="HemK-like"/>
</dbReference>
<keyword evidence="1" id="KW-0489">Methyltransferase</keyword>